<gene>
    <name evidence="5" type="ORF">C8D85_1321</name>
</gene>
<feature type="transmembrane region" description="Helical" evidence="2">
    <location>
        <begin position="79"/>
        <end position="105"/>
    </location>
</feature>
<dbReference type="PANTHER" id="PTHR43833">
    <property type="entry name" value="POTASSIUM CHANNEL PROTEIN 2-RELATED-RELATED"/>
    <property type="match status" value="1"/>
</dbReference>
<dbReference type="Gene3D" id="3.40.50.720">
    <property type="entry name" value="NAD(P)-binding Rossmann-like Domain"/>
    <property type="match status" value="1"/>
</dbReference>
<feature type="domain" description="RCK N-terminal" evidence="3">
    <location>
        <begin position="174"/>
        <end position="261"/>
    </location>
</feature>
<keyword evidence="5" id="KW-0406">Ion transport</keyword>
<evidence type="ECO:0000313" key="5">
    <source>
        <dbReference type="EMBL" id="TDR13790.1"/>
    </source>
</evidence>
<dbReference type="GO" id="GO:0006813">
    <property type="term" value="P:potassium ion transport"/>
    <property type="evidence" value="ECO:0007669"/>
    <property type="project" value="InterPro"/>
</dbReference>
<dbReference type="GO" id="GO:0005886">
    <property type="term" value="C:plasma membrane"/>
    <property type="evidence" value="ECO:0007669"/>
    <property type="project" value="UniProtKB-SubCell"/>
</dbReference>
<dbReference type="Proteomes" id="UP000295729">
    <property type="component" value="Unassembled WGS sequence"/>
</dbReference>
<name>A0A4R6X8B5_9GAMM</name>
<dbReference type="GO" id="GO:0034220">
    <property type="term" value="P:monoatomic ion transmembrane transport"/>
    <property type="evidence" value="ECO:0007669"/>
    <property type="project" value="UniProtKB-KW"/>
</dbReference>
<keyword evidence="2" id="KW-0472">Membrane</keyword>
<accession>A0A4R6X8B5</accession>
<dbReference type="Gene3D" id="1.10.287.70">
    <property type="match status" value="1"/>
</dbReference>
<keyword evidence="2" id="KW-1133">Transmembrane helix</keyword>
<dbReference type="Pfam" id="PF07885">
    <property type="entry name" value="Ion_trans_2"/>
    <property type="match status" value="1"/>
</dbReference>
<dbReference type="RefSeq" id="WP_133560885.1">
    <property type="nucleotide sequence ID" value="NZ_SNZA01000002.1"/>
</dbReference>
<evidence type="ECO:0000259" key="4">
    <source>
        <dbReference type="Pfam" id="PF07885"/>
    </source>
</evidence>
<evidence type="ECO:0000256" key="1">
    <source>
        <dbReference type="ARBA" id="ARBA00004651"/>
    </source>
</evidence>
<proteinExistence type="predicted"/>
<reference evidence="5 6" key="1">
    <citation type="submission" date="2019-03" db="EMBL/GenBank/DDBJ databases">
        <title>Genomic Encyclopedia of Type Strains, Phase IV (KMG-IV): sequencing the most valuable type-strain genomes for metagenomic binning, comparative biology and taxonomic classification.</title>
        <authorList>
            <person name="Goeker M."/>
        </authorList>
    </citation>
    <scope>NUCLEOTIDE SEQUENCE [LARGE SCALE GENOMIC DNA]</scope>
    <source>
        <strain evidence="5 6">DSM 5604</strain>
    </source>
</reference>
<comment type="caution">
    <text evidence="5">The sequence shown here is derived from an EMBL/GenBank/DDBJ whole genome shotgun (WGS) entry which is preliminary data.</text>
</comment>
<comment type="subcellular location">
    <subcellularLocation>
        <location evidence="1">Cell membrane</location>
        <topology evidence="1">Multi-pass membrane protein</topology>
    </subcellularLocation>
</comment>
<dbReference type="InterPro" id="IPR036291">
    <property type="entry name" value="NAD(P)-bd_dom_sf"/>
</dbReference>
<evidence type="ECO:0000259" key="3">
    <source>
        <dbReference type="Pfam" id="PF02254"/>
    </source>
</evidence>
<sequence>MLLGKLVHKRNRSRQRYRKQVHLHAVKDLKRRFLMLAAVVAVHSVAMVYFEDLDWWQAFWLTMTSASTTGYGDISAATFWGQLATIVFIYGMGITLLAQIASDYVEIRLIRKEMKIKGRLEWSDMQDHLLIINTPTTDTERYLTLLVQQICNTPGLDDAPIQILTPKFPEGLPETLRAQGVVHHTGDATAPGMLDSAGVAKAKYIVVLSPDSLDSHSDSLVFDTLHRIKEIGTKAFILAEAIDDANRERFRQSGAKAVIRPVRAYPEMLVRSLVAPGTERVLEDLFRYQGDHTIRINVSLYNIRWADVVTELIQRDLGTAIGFEDTMGNIVTHPKSSERISLNALILLIGEDQKAPTKEDILRILAQHSQAN</sequence>
<evidence type="ECO:0000313" key="6">
    <source>
        <dbReference type="Proteomes" id="UP000295729"/>
    </source>
</evidence>
<organism evidence="5 6">
    <name type="scientific">Marinomonas communis</name>
    <dbReference type="NCBI Taxonomy" id="28254"/>
    <lineage>
        <taxon>Bacteria</taxon>
        <taxon>Pseudomonadati</taxon>
        <taxon>Pseudomonadota</taxon>
        <taxon>Gammaproteobacteria</taxon>
        <taxon>Oceanospirillales</taxon>
        <taxon>Oceanospirillaceae</taxon>
        <taxon>Marinomonas</taxon>
    </lineage>
</organism>
<protein>
    <submittedName>
        <fullName evidence="5">Voltage-gated potassium channel</fullName>
    </submittedName>
</protein>
<dbReference type="SUPFAM" id="SSF51735">
    <property type="entry name" value="NAD(P)-binding Rossmann-fold domains"/>
    <property type="match status" value="1"/>
</dbReference>
<keyword evidence="6" id="KW-1185">Reference proteome</keyword>
<dbReference type="InterPro" id="IPR013099">
    <property type="entry name" value="K_chnl_dom"/>
</dbReference>
<feature type="domain" description="Potassium channel" evidence="4">
    <location>
        <begin position="39"/>
        <end position="105"/>
    </location>
</feature>
<dbReference type="Pfam" id="PF02254">
    <property type="entry name" value="TrkA_N"/>
    <property type="match status" value="1"/>
</dbReference>
<dbReference type="InterPro" id="IPR003148">
    <property type="entry name" value="RCK_N"/>
</dbReference>
<dbReference type="OrthoDB" id="9813518at2"/>
<keyword evidence="2" id="KW-0812">Transmembrane</keyword>
<evidence type="ECO:0000256" key="2">
    <source>
        <dbReference type="SAM" id="Phobius"/>
    </source>
</evidence>
<dbReference type="SUPFAM" id="SSF81324">
    <property type="entry name" value="Voltage-gated potassium channels"/>
    <property type="match status" value="1"/>
</dbReference>
<dbReference type="InterPro" id="IPR050721">
    <property type="entry name" value="Trk_Ktr_HKT_K-transport"/>
</dbReference>
<keyword evidence="5" id="KW-0407">Ion channel</keyword>
<dbReference type="AlphaFoldDB" id="A0A4R6X8B5"/>
<dbReference type="EMBL" id="SNZA01000002">
    <property type="protein sequence ID" value="TDR13790.1"/>
    <property type="molecule type" value="Genomic_DNA"/>
</dbReference>
<feature type="transmembrane region" description="Helical" evidence="2">
    <location>
        <begin position="33"/>
        <end position="50"/>
    </location>
</feature>
<keyword evidence="5" id="KW-0813">Transport</keyword>
<dbReference type="PANTHER" id="PTHR43833:SF9">
    <property type="entry name" value="POTASSIUM CHANNEL PROTEIN YUGO-RELATED"/>
    <property type="match status" value="1"/>
</dbReference>